<sequence length="166" mass="18753">MNTGMARLRFMLGEWHVEAHVMDESNQWLSIPLPDETTIVPMLDGACHREEMPVFFDGSVSRLFFSWSYDNYRKLYRMVSCDDSEGLMAVLEGNFTEGTDTVVINDVHTGSAVVDEAGLVVFFRQLASSKTSADSFTDIVSESYDGGQTWLPVFRAVHTRKNDPRL</sequence>
<evidence type="ECO:0000313" key="2">
    <source>
        <dbReference type="Proteomes" id="UP000195667"/>
    </source>
</evidence>
<dbReference type="Proteomes" id="UP000195667">
    <property type="component" value="Unassembled WGS sequence"/>
</dbReference>
<accession>A0A1R4HIP2</accession>
<proteinExistence type="predicted"/>
<evidence type="ECO:0008006" key="3">
    <source>
        <dbReference type="Google" id="ProtNLM"/>
    </source>
</evidence>
<dbReference type="OrthoDB" id="8480557at2"/>
<dbReference type="EMBL" id="FUKI01000165">
    <property type="protein sequence ID" value="SJM96102.1"/>
    <property type="molecule type" value="Genomic_DNA"/>
</dbReference>
<gene>
    <name evidence="1" type="ORF">CRENPOLYSF1_850012</name>
</gene>
<dbReference type="AlphaFoldDB" id="A0A1R4HIP2"/>
<protein>
    <recommendedName>
        <fullName evidence="3">DUF1579 domain-containing protein</fullName>
    </recommendedName>
</protein>
<organism evidence="1 2">
    <name type="scientific">Crenothrix polyspora</name>
    <dbReference type="NCBI Taxonomy" id="360316"/>
    <lineage>
        <taxon>Bacteria</taxon>
        <taxon>Pseudomonadati</taxon>
        <taxon>Pseudomonadota</taxon>
        <taxon>Gammaproteobacteria</taxon>
        <taxon>Methylococcales</taxon>
        <taxon>Crenotrichaceae</taxon>
        <taxon>Crenothrix</taxon>
    </lineage>
</organism>
<name>A0A1R4HIP2_9GAMM</name>
<reference evidence="2" key="1">
    <citation type="submission" date="2017-02" db="EMBL/GenBank/DDBJ databases">
        <authorList>
            <person name="Daims H."/>
        </authorList>
    </citation>
    <scope>NUCLEOTIDE SEQUENCE [LARGE SCALE GENOMIC DNA]</scope>
</reference>
<evidence type="ECO:0000313" key="1">
    <source>
        <dbReference type="EMBL" id="SJM96102.1"/>
    </source>
</evidence>
<keyword evidence="2" id="KW-1185">Reference proteome</keyword>